<dbReference type="EMBL" id="FNCA01000008">
    <property type="protein sequence ID" value="SDG15922.1"/>
    <property type="molecule type" value="Genomic_DNA"/>
</dbReference>
<proteinExistence type="predicted"/>
<evidence type="ECO:0000313" key="1">
    <source>
        <dbReference type="EMBL" id="SDG15922.1"/>
    </source>
</evidence>
<dbReference type="Proteomes" id="UP000199259">
    <property type="component" value="Unassembled WGS sequence"/>
</dbReference>
<comment type="caution">
    <text evidence="1">The sequence shown here is derived from an EMBL/GenBank/DDBJ whole genome shotgun (WGS) entry which is preliminary data.</text>
</comment>
<reference evidence="1 2" key="1">
    <citation type="submission" date="2016-10" db="EMBL/GenBank/DDBJ databases">
        <authorList>
            <person name="Varghese N."/>
            <person name="Submissions S."/>
        </authorList>
    </citation>
    <scope>NUCLEOTIDE SEQUENCE [LARGE SCALE GENOMIC DNA]</scope>
    <source>
        <strain evidence="1 2">PL 12/M</strain>
    </source>
</reference>
<gene>
    <name evidence="1" type="ORF">SAMN04488589_2308</name>
</gene>
<keyword evidence="2" id="KW-1185">Reference proteome</keyword>
<evidence type="ECO:0000313" key="2">
    <source>
        <dbReference type="Proteomes" id="UP000199259"/>
    </source>
</evidence>
<accession>A0A7Z7FDC7</accession>
<name>A0A7Z7FDC7_9EURY</name>
<sequence length="50" mass="5774">MQMANFDGDMSLLCLLVQYLGDIPRDMGDKFKRQIGDGHNGQSDRLRRLF</sequence>
<dbReference type="AlphaFoldDB" id="A0A7Z7FDC7"/>
<protein>
    <submittedName>
        <fullName evidence="1">Uncharacterized protein</fullName>
    </submittedName>
</protein>
<organism evidence="1 2">
    <name type="scientific">Methanolobus vulcani</name>
    <dbReference type="NCBI Taxonomy" id="38026"/>
    <lineage>
        <taxon>Archaea</taxon>
        <taxon>Methanobacteriati</taxon>
        <taxon>Methanobacteriota</taxon>
        <taxon>Stenosarchaea group</taxon>
        <taxon>Methanomicrobia</taxon>
        <taxon>Methanosarcinales</taxon>
        <taxon>Methanosarcinaceae</taxon>
        <taxon>Methanolobus</taxon>
    </lineage>
</organism>